<dbReference type="RefSeq" id="WP_190878339.1">
    <property type="nucleotide sequence ID" value="NZ_JACJSK010000013.1"/>
</dbReference>
<dbReference type="InterPro" id="IPR019989">
    <property type="entry name" value="CRISPR-assoc_Csx13_N"/>
</dbReference>
<feature type="region of interest" description="Disordered" evidence="1">
    <location>
        <begin position="492"/>
        <end position="512"/>
    </location>
</feature>
<evidence type="ECO:0000313" key="3">
    <source>
        <dbReference type="Proteomes" id="UP000641954"/>
    </source>
</evidence>
<organism evidence="2 3">
    <name type="scientific">Planktothricoides raciborskii FACHB-1370</name>
    <dbReference type="NCBI Taxonomy" id="2949576"/>
    <lineage>
        <taxon>Bacteria</taxon>
        <taxon>Bacillati</taxon>
        <taxon>Cyanobacteriota</taxon>
        <taxon>Cyanophyceae</taxon>
        <taxon>Oscillatoriophycideae</taxon>
        <taxon>Oscillatoriales</taxon>
        <taxon>Oscillatoriaceae</taxon>
        <taxon>Planktothricoides</taxon>
    </lineage>
</organism>
<accession>A0ABR8ECK3</accession>
<keyword evidence="3" id="KW-1185">Reference proteome</keyword>
<dbReference type="NCBIfam" id="TIGR03485">
    <property type="entry name" value="cas_csx13_N"/>
    <property type="match status" value="1"/>
</dbReference>
<sequence length="512" mass="59209">MKIELDLGNPNFTLLHRAGLAGLWMSLRQLGRETQVENRPGGLDWQCDRRRVILSWNGNDLEVMNWLLQESFQLKDGVICLRGLDSKTMDIQNQMILHQGILGTFLQHNKTHTKLGNEQKSFQLDEEHPPLVVQYKSLSGYVYQEFAKNLCDREGNLSKEPLKVPGWLNPGAVVRHTAFSGQTSFEEPPEFALVLLFACVGCCYYILRSQLRDKRAQYALVIPEVRDLKTYAKYRQQSKLRLQGYQDFYACGLGDAGLRFLTAETTINITETYGVSSCQVVTLGTVSWSAQQKTRTDLYLVKADEEICQVYQDCQSYFRDRIVKGKNDISFIARSFAREIITENLVKSQPWYLGLSDYVNSNESFQKLTYEREGLYKMVQKLKPETKRLFVQACHEAIRSIYGQINQKAKDKKEEPNFDRETVKIRTGLSRCRNAESFREFMADFWSRAGRIPTLQAHWEDFIDLMTGQTNWKETRDLALLALASYKKVEKNVEDEKQEDIPEYDPPDILDL</sequence>
<name>A0ABR8ECK3_9CYAN</name>
<dbReference type="Proteomes" id="UP000641954">
    <property type="component" value="Unassembled WGS sequence"/>
</dbReference>
<dbReference type="EMBL" id="JACJSK010000013">
    <property type="protein sequence ID" value="MBD2544448.1"/>
    <property type="molecule type" value="Genomic_DNA"/>
</dbReference>
<dbReference type="NCBIfam" id="TIGR03486">
    <property type="entry name" value="cas_csx13_C"/>
    <property type="match status" value="1"/>
</dbReference>
<feature type="compositionally biased region" description="Acidic residues" evidence="1">
    <location>
        <begin position="496"/>
        <end position="512"/>
    </location>
</feature>
<evidence type="ECO:0000256" key="1">
    <source>
        <dbReference type="SAM" id="MobiDB-lite"/>
    </source>
</evidence>
<gene>
    <name evidence="2" type="primary">cas8a1</name>
    <name evidence="2" type="ORF">H6G72_11490</name>
</gene>
<reference evidence="2 3" key="1">
    <citation type="journal article" date="2020" name="ISME J.">
        <title>Comparative genomics reveals insights into cyanobacterial evolution and habitat adaptation.</title>
        <authorList>
            <person name="Chen M.Y."/>
            <person name="Teng W.K."/>
            <person name="Zhao L."/>
            <person name="Hu C.X."/>
            <person name="Zhou Y.K."/>
            <person name="Han B.P."/>
            <person name="Song L.R."/>
            <person name="Shu W.S."/>
        </authorList>
    </citation>
    <scope>NUCLEOTIDE SEQUENCE [LARGE SCALE GENOMIC DNA]</scope>
    <source>
        <strain evidence="2 3">FACHB-1370</strain>
    </source>
</reference>
<evidence type="ECO:0000313" key="2">
    <source>
        <dbReference type="EMBL" id="MBD2544448.1"/>
    </source>
</evidence>
<protein>
    <submittedName>
        <fullName evidence="2">Type I-MYXAN CRISPR-associated Cas8a1/Cmx1</fullName>
    </submittedName>
</protein>
<comment type="caution">
    <text evidence="2">The sequence shown here is derived from an EMBL/GenBank/DDBJ whole genome shotgun (WGS) entry which is preliminary data.</text>
</comment>
<proteinExistence type="predicted"/>
<dbReference type="InterPro" id="IPR027811">
    <property type="entry name" value="CRISPR-assoc_Csx13_C"/>
</dbReference>